<comment type="subcellular location">
    <subcellularLocation>
        <location evidence="11">Cytoplasm</location>
    </subcellularLocation>
</comment>
<dbReference type="NCBIfam" id="TIGR00674">
    <property type="entry name" value="dapA"/>
    <property type="match status" value="1"/>
</dbReference>
<feature type="binding site" evidence="11 13">
    <location>
        <position position="200"/>
    </location>
    <ligand>
        <name>pyruvate</name>
        <dbReference type="ChEBI" id="CHEBI:15361"/>
    </ligand>
</feature>
<comment type="pathway">
    <text evidence="2 11">Amino-acid biosynthesis; L-lysine biosynthesis via DAP pathway; (S)-tetrahydrodipicolinate from L-aspartate: step 3/4.</text>
</comment>
<keyword evidence="9 11" id="KW-0704">Schiff base</keyword>
<evidence type="ECO:0000256" key="3">
    <source>
        <dbReference type="ARBA" id="ARBA00012086"/>
    </source>
</evidence>
<comment type="subunit">
    <text evidence="11">Homotetramer; dimer of dimers.</text>
</comment>
<dbReference type="InterPro" id="IPR005263">
    <property type="entry name" value="DapA"/>
</dbReference>
<dbReference type="Proteomes" id="UP000618343">
    <property type="component" value="Unassembled WGS sequence"/>
</dbReference>
<dbReference type="InterPro" id="IPR020625">
    <property type="entry name" value="Schiff_base-form_aldolases_AS"/>
</dbReference>
<dbReference type="HAMAP" id="MF_00418">
    <property type="entry name" value="DapA"/>
    <property type="match status" value="1"/>
</dbReference>
<evidence type="ECO:0000313" key="16">
    <source>
        <dbReference type="Proteomes" id="UP000643554"/>
    </source>
</evidence>
<dbReference type="Proteomes" id="UP000643554">
    <property type="component" value="Unassembled WGS sequence"/>
</dbReference>
<feature type="active site" description="Proton donor/acceptor" evidence="11 12">
    <location>
        <position position="131"/>
    </location>
</feature>
<dbReference type="InterPro" id="IPR020624">
    <property type="entry name" value="Schiff_base-form_aldolases_CS"/>
</dbReference>
<evidence type="ECO:0000256" key="5">
    <source>
        <dbReference type="ARBA" id="ARBA00022605"/>
    </source>
</evidence>
<gene>
    <name evidence="11" type="primary">dapA</name>
    <name evidence="14" type="ORF">EYH15_04570</name>
    <name evidence="15" type="ORF">EYH21_01495</name>
</gene>
<dbReference type="SMART" id="SM01130">
    <property type="entry name" value="DHDPS"/>
    <property type="match status" value="1"/>
</dbReference>
<dbReference type="GO" id="GO:0008675">
    <property type="term" value="F:2-dehydro-3-deoxy-phosphogluconate aldolase activity"/>
    <property type="evidence" value="ECO:0007669"/>
    <property type="project" value="UniProtKB-ARBA"/>
</dbReference>
<dbReference type="EMBL" id="DQUO01000013">
    <property type="protein sequence ID" value="HIP90961.1"/>
    <property type="molecule type" value="Genomic_DNA"/>
</dbReference>
<keyword evidence="8 11" id="KW-0456">Lyase</keyword>
<comment type="catalytic activity">
    <reaction evidence="10 11">
        <text>L-aspartate 4-semialdehyde + pyruvate = (2S,4S)-4-hydroxy-2,3,4,5-tetrahydrodipicolinate + H2O + H(+)</text>
        <dbReference type="Rhea" id="RHEA:34171"/>
        <dbReference type="ChEBI" id="CHEBI:15361"/>
        <dbReference type="ChEBI" id="CHEBI:15377"/>
        <dbReference type="ChEBI" id="CHEBI:15378"/>
        <dbReference type="ChEBI" id="CHEBI:67139"/>
        <dbReference type="ChEBI" id="CHEBI:537519"/>
        <dbReference type="EC" id="4.3.3.7"/>
    </reaction>
</comment>
<dbReference type="PANTHER" id="PTHR12128:SF66">
    <property type="entry name" value="4-HYDROXY-2-OXOGLUTARATE ALDOLASE, MITOCHONDRIAL"/>
    <property type="match status" value="1"/>
</dbReference>
<comment type="similarity">
    <text evidence="11">Belongs to the DapA family.</text>
</comment>
<dbReference type="Gene3D" id="3.20.20.70">
    <property type="entry name" value="Aldolase class I"/>
    <property type="match status" value="1"/>
</dbReference>
<dbReference type="GO" id="GO:0019877">
    <property type="term" value="P:diaminopimelate biosynthetic process"/>
    <property type="evidence" value="ECO:0007669"/>
    <property type="project" value="UniProtKB-UniRule"/>
</dbReference>
<dbReference type="PROSITE" id="PS00665">
    <property type="entry name" value="DHDPS_1"/>
    <property type="match status" value="1"/>
</dbReference>
<reference evidence="14" key="1">
    <citation type="journal article" date="2020" name="ISME J.">
        <title>Gammaproteobacteria mediating utilization of methyl-, sulfur- and petroleum organic compounds in deep ocean hydrothermal plumes.</title>
        <authorList>
            <person name="Zhou Z."/>
            <person name="Liu Y."/>
            <person name="Pan J."/>
            <person name="Cron B.R."/>
            <person name="Toner B.M."/>
            <person name="Anantharaman K."/>
            <person name="Breier J.A."/>
            <person name="Dick G.J."/>
            <person name="Li M."/>
        </authorList>
    </citation>
    <scope>NUCLEOTIDE SEQUENCE</scope>
    <source>
        <strain evidence="14">SZUA-1453</strain>
        <strain evidence="15">SZUA-1471</strain>
    </source>
</reference>
<evidence type="ECO:0000256" key="1">
    <source>
        <dbReference type="ARBA" id="ARBA00003294"/>
    </source>
</evidence>
<keyword evidence="6 11" id="KW-0220">Diaminopimelate biosynthesis</keyword>
<comment type="function">
    <text evidence="1 11">Catalyzes the condensation of (S)-aspartate-beta-semialdehyde [(S)-ASA] and pyruvate to 4-hydroxy-tetrahydrodipicolinate (HTPA).</text>
</comment>
<evidence type="ECO:0000256" key="4">
    <source>
        <dbReference type="ARBA" id="ARBA00022490"/>
    </source>
</evidence>
<evidence type="ECO:0000256" key="11">
    <source>
        <dbReference type="HAMAP-Rule" id="MF_00418"/>
    </source>
</evidence>
<keyword evidence="4 11" id="KW-0963">Cytoplasm</keyword>
<dbReference type="PANTHER" id="PTHR12128">
    <property type="entry name" value="DIHYDRODIPICOLINATE SYNTHASE"/>
    <property type="match status" value="1"/>
</dbReference>
<evidence type="ECO:0000256" key="2">
    <source>
        <dbReference type="ARBA" id="ARBA00005120"/>
    </source>
</evidence>
<dbReference type="AlphaFoldDB" id="A0A833E204"/>
<dbReference type="InterPro" id="IPR002220">
    <property type="entry name" value="DapA-like"/>
</dbReference>
<dbReference type="PROSITE" id="PS00666">
    <property type="entry name" value="DHDPS_2"/>
    <property type="match status" value="1"/>
</dbReference>
<dbReference type="PRINTS" id="PR00146">
    <property type="entry name" value="DHPICSNTHASE"/>
</dbReference>
<evidence type="ECO:0000256" key="9">
    <source>
        <dbReference type="ARBA" id="ARBA00023270"/>
    </source>
</evidence>
<dbReference type="UniPathway" id="UPA00034">
    <property type="reaction ID" value="UER00017"/>
</dbReference>
<keyword evidence="7 11" id="KW-0457">Lysine biosynthesis</keyword>
<feature type="site" description="Part of a proton relay during catalysis" evidence="11">
    <location>
        <position position="105"/>
    </location>
</feature>
<evidence type="ECO:0000256" key="12">
    <source>
        <dbReference type="PIRSR" id="PIRSR001365-1"/>
    </source>
</evidence>
<comment type="caution">
    <text evidence="14">The sequence shown here is derived from an EMBL/GenBank/DDBJ whole genome shotgun (WGS) entry which is preliminary data.</text>
</comment>
<evidence type="ECO:0000256" key="10">
    <source>
        <dbReference type="ARBA" id="ARBA00047836"/>
    </source>
</evidence>
<evidence type="ECO:0000256" key="13">
    <source>
        <dbReference type="PIRSR" id="PIRSR001365-2"/>
    </source>
</evidence>
<name>A0A833E204_9EURY</name>
<dbReference type="GO" id="GO:0008840">
    <property type="term" value="F:4-hydroxy-tetrahydrodipicolinate synthase activity"/>
    <property type="evidence" value="ECO:0007669"/>
    <property type="project" value="UniProtKB-UniRule"/>
</dbReference>
<dbReference type="InterPro" id="IPR013785">
    <property type="entry name" value="Aldolase_TIM"/>
</dbReference>
<evidence type="ECO:0000256" key="7">
    <source>
        <dbReference type="ARBA" id="ARBA00023154"/>
    </source>
</evidence>
<sequence length="292" mass="32369">MEGVFPAIVTPFKNNCVDYQGLKRNIDFLIENNVSGVVTVGTTGESPTLSYEEHIKIIEKTVEFVDGRVEVIAGTGSNSTREAIELSLSARDVGADALLLVAPYYNRPTQEGLKRHFIKIAESVDLPIVLYNIPSRTGVDIAPETVKFLYEECSNIVAIKEANPNLSRVSEIISSCDIDVLSGNDELTLPIMALGGKGVISVLSNILPREFVDMVNYALEGNFFKAREIHYKLYNLMKLMTLETNPIPLKTAMNMLGMPAGELRLPLCEMSQENREKLKKALEDMGLLKDRE</sequence>
<dbReference type="GO" id="GO:0009089">
    <property type="term" value="P:lysine biosynthetic process via diaminopimelate"/>
    <property type="evidence" value="ECO:0007669"/>
    <property type="project" value="UniProtKB-UniRule"/>
</dbReference>
<feature type="binding site" evidence="11 13">
    <location>
        <position position="43"/>
    </location>
    <ligand>
        <name>pyruvate</name>
        <dbReference type="ChEBI" id="CHEBI:15361"/>
    </ligand>
</feature>
<dbReference type="CDD" id="cd00950">
    <property type="entry name" value="DHDPS"/>
    <property type="match status" value="1"/>
</dbReference>
<dbReference type="EMBL" id="DQUI01000074">
    <property type="protein sequence ID" value="HIP84742.1"/>
    <property type="molecule type" value="Genomic_DNA"/>
</dbReference>
<proteinExistence type="inferred from homology"/>
<keyword evidence="5 11" id="KW-0028">Amino-acid biosynthesis</keyword>
<evidence type="ECO:0000313" key="15">
    <source>
        <dbReference type="EMBL" id="HIP90961.1"/>
    </source>
</evidence>
<dbReference type="SUPFAM" id="SSF51569">
    <property type="entry name" value="Aldolase"/>
    <property type="match status" value="1"/>
</dbReference>
<feature type="site" description="Part of a proton relay during catalysis" evidence="11">
    <location>
        <position position="42"/>
    </location>
</feature>
<organism evidence="14 16">
    <name type="scientific">Methanothermococcus okinawensis</name>
    <dbReference type="NCBI Taxonomy" id="155863"/>
    <lineage>
        <taxon>Archaea</taxon>
        <taxon>Methanobacteriati</taxon>
        <taxon>Methanobacteriota</taxon>
        <taxon>Methanomada group</taxon>
        <taxon>Methanococci</taxon>
        <taxon>Methanococcales</taxon>
        <taxon>Methanococcaceae</taxon>
        <taxon>Methanothermococcus</taxon>
    </lineage>
</organism>
<evidence type="ECO:0000256" key="6">
    <source>
        <dbReference type="ARBA" id="ARBA00022915"/>
    </source>
</evidence>
<evidence type="ECO:0000313" key="14">
    <source>
        <dbReference type="EMBL" id="HIP84742.1"/>
    </source>
</evidence>
<dbReference type="Pfam" id="PF00701">
    <property type="entry name" value="DHDPS"/>
    <property type="match status" value="1"/>
</dbReference>
<dbReference type="EC" id="4.3.3.7" evidence="3 11"/>
<dbReference type="GO" id="GO:0005737">
    <property type="term" value="C:cytoplasm"/>
    <property type="evidence" value="ECO:0007669"/>
    <property type="project" value="UniProtKB-SubCell"/>
</dbReference>
<comment type="caution">
    <text evidence="11">Was originally thought to be a dihydrodipicolinate synthase (DHDPS), catalyzing the condensation of (S)-aspartate-beta-semialdehyde [(S)-ASA] and pyruvate to dihydrodipicolinate (DHDP). However, it was shown in E.coli that the product of the enzymatic reaction is not dihydrodipicolinate but in fact (4S)-4-hydroxy-2,3,4,5-tetrahydro-(2S)-dipicolinic acid (HTPA), and that the consecutive dehydration reaction leading to DHDP is not spontaneous but catalyzed by DapB.</text>
</comment>
<accession>A0A833E204</accession>
<evidence type="ECO:0000256" key="8">
    <source>
        <dbReference type="ARBA" id="ARBA00023239"/>
    </source>
</evidence>
<dbReference type="PIRSF" id="PIRSF001365">
    <property type="entry name" value="DHDPS"/>
    <property type="match status" value="1"/>
</dbReference>
<feature type="active site" description="Schiff-base intermediate with substrate" evidence="11 12">
    <location>
        <position position="160"/>
    </location>
</feature>
<protein>
    <recommendedName>
        <fullName evidence="3 11">4-hydroxy-tetrahydrodipicolinate synthase</fullName>
        <shortName evidence="11">HTPA synthase</shortName>
        <ecNumber evidence="3 11">4.3.3.7</ecNumber>
    </recommendedName>
</protein>